<evidence type="ECO:0000256" key="1">
    <source>
        <dbReference type="SAM" id="Phobius"/>
    </source>
</evidence>
<evidence type="ECO:0000313" key="4">
    <source>
        <dbReference type="Proteomes" id="UP000537141"/>
    </source>
</evidence>
<feature type="transmembrane region" description="Helical" evidence="1">
    <location>
        <begin position="81"/>
        <end position="98"/>
    </location>
</feature>
<evidence type="ECO:0000259" key="2">
    <source>
        <dbReference type="Pfam" id="PF04235"/>
    </source>
</evidence>
<feature type="transmembrane region" description="Helical" evidence="1">
    <location>
        <begin position="31"/>
        <end position="48"/>
    </location>
</feature>
<feature type="transmembrane region" description="Helical" evidence="1">
    <location>
        <begin position="336"/>
        <end position="357"/>
    </location>
</feature>
<dbReference type="PANTHER" id="PTHR30590:SF2">
    <property type="entry name" value="INNER MEMBRANE PROTEIN"/>
    <property type="match status" value="1"/>
</dbReference>
<dbReference type="RefSeq" id="WP_184423327.1">
    <property type="nucleotide sequence ID" value="NZ_AP027362.1"/>
</dbReference>
<feature type="transmembrane region" description="Helical" evidence="1">
    <location>
        <begin position="110"/>
        <end position="128"/>
    </location>
</feature>
<feature type="transmembrane region" description="Helical" evidence="1">
    <location>
        <begin position="172"/>
        <end position="192"/>
    </location>
</feature>
<feature type="transmembrane region" description="Helical" evidence="1">
    <location>
        <begin position="440"/>
        <end position="459"/>
    </location>
</feature>
<feature type="transmembrane region" description="Helical" evidence="1">
    <location>
        <begin position="134"/>
        <end position="152"/>
    </location>
</feature>
<organism evidence="3 4">
    <name type="scientific">Thalassotalea piscium</name>
    <dbReference type="NCBI Taxonomy" id="1230533"/>
    <lineage>
        <taxon>Bacteria</taxon>
        <taxon>Pseudomonadati</taxon>
        <taxon>Pseudomonadota</taxon>
        <taxon>Gammaproteobacteria</taxon>
        <taxon>Alteromonadales</taxon>
        <taxon>Colwelliaceae</taxon>
        <taxon>Thalassotalea</taxon>
    </lineage>
</organism>
<proteinExistence type="predicted"/>
<dbReference type="AlphaFoldDB" id="A0A7X0NFL1"/>
<dbReference type="Pfam" id="PF04235">
    <property type="entry name" value="DUF418"/>
    <property type="match status" value="1"/>
</dbReference>
<feature type="transmembrane region" description="Helical" evidence="1">
    <location>
        <begin position="410"/>
        <end position="428"/>
    </location>
</feature>
<keyword evidence="1" id="KW-0812">Transmembrane</keyword>
<reference evidence="3 4" key="1">
    <citation type="submission" date="2020-08" db="EMBL/GenBank/DDBJ databases">
        <title>Genomic Encyclopedia of Type Strains, Phase IV (KMG-IV): sequencing the most valuable type-strain genomes for metagenomic binning, comparative biology and taxonomic classification.</title>
        <authorList>
            <person name="Goeker M."/>
        </authorList>
    </citation>
    <scope>NUCLEOTIDE SEQUENCE [LARGE SCALE GENOMIC DNA]</scope>
    <source>
        <strain evidence="3 4">DSM 26287</strain>
    </source>
</reference>
<comment type="caution">
    <text evidence="3">The sequence shown here is derived from an EMBL/GenBank/DDBJ whole genome shotgun (WGS) entry which is preliminary data.</text>
</comment>
<keyword evidence="1" id="KW-1133">Transmembrane helix</keyword>
<feature type="transmembrane region" description="Helical" evidence="1">
    <location>
        <begin position="288"/>
        <end position="315"/>
    </location>
</feature>
<keyword evidence="1" id="KW-0472">Membrane</keyword>
<dbReference type="EMBL" id="JACHHU010000006">
    <property type="protein sequence ID" value="MBB6542544.1"/>
    <property type="molecule type" value="Genomic_DNA"/>
</dbReference>
<protein>
    <recommendedName>
        <fullName evidence="2">DUF418 domain-containing protein</fullName>
    </recommendedName>
</protein>
<feature type="transmembrane region" description="Helical" evidence="1">
    <location>
        <begin position="369"/>
        <end position="390"/>
    </location>
</feature>
<evidence type="ECO:0000313" key="3">
    <source>
        <dbReference type="EMBL" id="MBB6542544.1"/>
    </source>
</evidence>
<dbReference type="Proteomes" id="UP000537141">
    <property type="component" value="Unassembled WGS sequence"/>
</dbReference>
<dbReference type="InterPro" id="IPR052529">
    <property type="entry name" value="Bact_Transport_Assoc"/>
</dbReference>
<sequence>MEDAQGKQQNTEKVAVLTPIAQSKRIDALDILRGIALVGILLMNIEWFNRPLTNLIGFDHSLTGIDHAAGWLIRCFVEGKFYKLFALLFGMGFAVMLLRAKEVGRPFGAWFTRRMIALWVLGIIHMVFLWGGDILHDYALAGLMLLLWVYILQKPNFQQYDNPRSYLKLAAIWLFLPIFFSIVGGIGAGVFMDHKSTLATWDEEQEIAIAVAMQLELPQEALELITEESIEDNPSLNNDSKASELTPVEEKIKEQVAYQRDAIENEEKETVAFTEGSYWQATQYRLEFLAFMLPFSPLFAFAMLIPIFILGFWFVASKRIINYKDYMPMYTLMRNIGLPLGVFLNVAGVLLLQQPSAEISMVITSIGEMIFFVGQYILTAGYLGLVICMLADEKWHSRLAKFAPMGKMALTNYLMHSVILTSIFYGYAGGQFGLVSRSTQVLIVLVIIVFQMLASRWWLARFRFGPMEWLWRSITYKKLQPMYI</sequence>
<keyword evidence="4" id="KW-1185">Reference proteome</keyword>
<accession>A0A7X0NFL1</accession>
<gene>
    <name evidence="3" type="ORF">HNQ55_001043</name>
</gene>
<name>A0A7X0NFL1_9GAMM</name>
<feature type="domain" description="DUF418" evidence="2">
    <location>
        <begin position="328"/>
        <end position="478"/>
    </location>
</feature>
<dbReference type="PANTHER" id="PTHR30590">
    <property type="entry name" value="INNER MEMBRANE PROTEIN"/>
    <property type="match status" value="1"/>
</dbReference>
<dbReference type="InterPro" id="IPR007349">
    <property type="entry name" value="DUF418"/>
</dbReference>